<dbReference type="AlphaFoldDB" id="B4NA30"/>
<dbReference type="PANTHER" id="PTHR20987:SF0">
    <property type="entry name" value="CHITIN-BINDING TYPE-2 DOMAIN-CONTAINING PROTEIN-RELATED"/>
    <property type="match status" value="1"/>
</dbReference>
<name>B4NA30_DROWI</name>
<dbReference type="InParanoid" id="B4NA30"/>
<dbReference type="eggNOG" id="ENOG502TDJ9">
    <property type="taxonomic scope" value="Eukaryota"/>
</dbReference>
<dbReference type="GO" id="GO:0008061">
    <property type="term" value="F:chitin binding"/>
    <property type="evidence" value="ECO:0007669"/>
    <property type="project" value="InterPro"/>
</dbReference>
<dbReference type="Proteomes" id="UP000007798">
    <property type="component" value="Unassembled WGS sequence"/>
</dbReference>
<evidence type="ECO:0000313" key="2">
    <source>
        <dbReference type="EMBL" id="EDW80673.1"/>
    </source>
</evidence>
<dbReference type="PANTHER" id="PTHR20987">
    <property type="entry name" value="CHITIN-BINDING TYPE-2 DOMAIN-CONTAINING PROTEIN-RELATED"/>
    <property type="match status" value="1"/>
</dbReference>
<dbReference type="EMBL" id="CH964232">
    <property type="protein sequence ID" value="EDW80673.1"/>
    <property type="molecule type" value="Genomic_DNA"/>
</dbReference>
<protein>
    <recommendedName>
        <fullName evidence="4">Chitin-binding type-2 domain-containing protein</fullName>
    </recommendedName>
</protein>
<gene>
    <name evidence="2" type="primary">Dwil\GK11657</name>
    <name evidence="2" type="ORF">Dwil_GK11657</name>
</gene>
<accession>B4NA30</accession>
<dbReference type="HOGENOM" id="CLU_132266_1_0_1"/>
<feature type="chain" id="PRO_5002815958" description="Chitin-binding type-2 domain-containing protein" evidence="1">
    <location>
        <begin position="22"/>
        <end position="99"/>
    </location>
</feature>
<proteinExistence type="predicted"/>
<feature type="signal peptide" evidence="1">
    <location>
        <begin position="1"/>
        <end position="21"/>
    </location>
</feature>
<dbReference type="InterPro" id="IPR036508">
    <property type="entry name" value="Chitin-bd_dom_sf"/>
</dbReference>
<dbReference type="PhylomeDB" id="B4NA30"/>
<evidence type="ECO:0000313" key="3">
    <source>
        <dbReference type="Proteomes" id="UP000007798"/>
    </source>
</evidence>
<reference evidence="2 3" key="1">
    <citation type="journal article" date="2007" name="Nature">
        <title>Evolution of genes and genomes on the Drosophila phylogeny.</title>
        <authorList>
            <consortium name="Drosophila 12 Genomes Consortium"/>
            <person name="Clark A.G."/>
            <person name="Eisen M.B."/>
            <person name="Smith D.R."/>
            <person name="Bergman C.M."/>
            <person name="Oliver B."/>
            <person name="Markow T.A."/>
            <person name="Kaufman T.C."/>
            <person name="Kellis M."/>
            <person name="Gelbart W."/>
            <person name="Iyer V.N."/>
            <person name="Pollard D.A."/>
            <person name="Sackton T.B."/>
            <person name="Larracuente A.M."/>
            <person name="Singh N.D."/>
            <person name="Abad J.P."/>
            <person name="Abt D.N."/>
            <person name="Adryan B."/>
            <person name="Aguade M."/>
            <person name="Akashi H."/>
            <person name="Anderson W.W."/>
            <person name="Aquadro C.F."/>
            <person name="Ardell D.H."/>
            <person name="Arguello R."/>
            <person name="Artieri C.G."/>
            <person name="Barbash D.A."/>
            <person name="Barker D."/>
            <person name="Barsanti P."/>
            <person name="Batterham P."/>
            <person name="Batzoglou S."/>
            <person name="Begun D."/>
            <person name="Bhutkar A."/>
            <person name="Blanco E."/>
            <person name="Bosak S.A."/>
            <person name="Bradley R.K."/>
            <person name="Brand A.D."/>
            <person name="Brent M.R."/>
            <person name="Brooks A.N."/>
            <person name="Brown R.H."/>
            <person name="Butlin R.K."/>
            <person name="Caggese C."/>
            <person name="Calvi B.R."/>
            <person name="Bernardo de Carvalho A."/>
            <person name="Caspi A."/>
            <person name="Castrezana S."/>
            <person name="Celniker S.E."/>
            <person name="Chang J.L."/>
            <person name="Chapple C."/>
            <person name="Chatterji S."/>
            <person name="Chinwalla A."/>
            <person name="Civetta A."/>
            <person name="Clifton S.W."/>
            <person name="Comeron J.M."/>
            <person name="Costello J.C."/>
            <person name="Coyne J.A."/>
            <person name="Daub J."/>
            <person name="David R.G."/>
            <person name="Delcher A.L."/>
            <person name="Delehaunty K."/>
            <person name="Do C.B."/>
            <person name="Ebling H."/>
            <person name="Edwards K."/>
            <person name="Eickbush T."/>
            <person name="Evans J.D."/>
            <person name="Filipski A."/>
            <person name="Findeiss S."/>
            <person name="Freyhult E."/>
            <person name="Fulton L."/>
            <person name="Fulton R."/>
            <person name="Garcia A.C."/>
            <person name="Gardiner A."/>
            <person name="Garfield D.A."/>
            <person name="Garvin B.E."/>
            <person name="Gibson G."/>
            <person name="Gilbert D."/>
            <person name="Gnerre S."/>
            <person name="Godfrey J."/>
            <person name="Good R."/>
            <person name="Gotea V."/>
            <person name="Gravely B."/>
            <person name="Greenberg A.J."/>
            <person name="Griffiths-Jones S."/>
            <person name="Gross S."/>
            <person name="Guigo R."/>
            <person name="Gustafson E.A."/>
            <person name="Haerty W."/>
            <person name="Hahn M.W."/>
            <person name="Halligan D.L."/>
            <person name="Halpern A.L."/>
            <person name="Halter G.M."/>
            <person name="Han M.V."/>
            <person name="Heger A."/>
            <person name="Hillier L."/>
            <person name="Hinrichs A.S."/>
            <person name="Holmes I."/>
            <person name="Hoskins R.A."/>
            <person name="Hubisz M.J."/>
            <person name="Hultmark D."/>
            <person name="Huntley M.A."/>
            <person name="Jaffe D.B."/>
            <person name="Jagadeeshan S."/>
            <person name="Jeck W.R."/>
            <person name="Johnson J."/>
            <person name="Jones C.D."/>
            <person name="Jordan W.C."/>
            <person name="Karpen G.H."/>
            <person name="Kataoka E."/>
            <person name="Keightley P.D."/>
            <person name="Kheradpour P."/>
            <person name="Kirkness E.F."/>
            <person name="Koerich L.B."/>
            <person name="Kristiansen K."/>
            <person name="Kudrna D."/>
            <person name="Kulathinal R.J."/>
            <person name="Kumar S."/>
            <person name="Kwok R."/>
            <person name="Lander E."/>
            <person name="Langley C.H."/>
            <person name="Lapoint R."/>
            <person name="Lazzaro B.P."/>
            <person name="Lee S.J."/>
            <person name="Levesque L."/>
            <person name="Li R."/>
            <person name="Lin C.F."/>
            <person name="Lin M.F."/>
            <person name="Lindblad-Toh K."/>
            <person name="Llopart A."/>
            <person name="Long M."/>
            <person name="Low L."/>
            <person name="Lozovsky E."/>
            <person name="Lu J."/>
            <person name="Luo M."/>
            <person name="Machado C.A."/>
            <person name="Makalowski W."/>
            <person name="Marzo M."/>
            <person name="Matsuda M."/>
            <person name="Matzkin L."/>
            <person name="McAllister B."/>
            <person name="McBride C.S."/>
            <person name="McKernan B."/>
            <person name="McKernan K."/>
            <person name="Mendez-Lago M."/>
            <person name="Minx P."/>
            <person name="Mollenhauer M.U."/>
            <person name="Montooth K."/>
            <person name="Mount S.M."/>
            <person name="Mu X."/>
            <person name="Myers E."/>
            <person name="Negre B."/>
            <person name="Newfeld S."/>
            <person name="Nielsen R."/>
            <person name="Noor M.A."/>
            <person name="O'Grady P."/>
            <person name="Pachter L."/>
            <person name="Papaceit M."/>
            <person name="Parisi M.J."/>
            <person name="Parisi M."/>
            <person name="Parts L."/>
            <person name="Pedersen J.S."/>
            <person name="Pesole G."/>
            <person name="Phillippy A.M."/>
            <person name="Ponting C.P."/>
            <person name="Pop M."/>
            <person name="Porcelli D."/>
            <person name="Powell J.R."/>
            <person name="Prohaska S."/>
            <person name="Pruitt K."/>
            <person name="Puig M."/>
            <person name="Quesneville H."/>
            <person name="Ram K.R."/>
            <person name="Rand D."/>
            <person name="Rasmussen M.D."/>
            <person name="Reed L.K."/>
            <person name="Reenan R."/>
            <person name="Reily A."/>
            <person name="Remington K.A."/>
            <person name="Rieger T.T."/>
            <person name="Ritchie M.G."/>
            <person name="Robin C."/>
            <person name="Rogers Y.H."/>
            <person name="Rohde C."/>
            <person name="Rozas J."/>
            <person name="Rubenfield M.J."/>
            <person name="Ruiz A."/>
            <person name="Russo S."/>
            <person name="Salzberg S.L."/>
            <person name="Sanchez-Gracia A."/>
            <person name="Saranga D.J."/>
            <person name="Sato H."/>
            <person name="Schaeffer S.W."/>
            <person name="Schatz M.C."/>
            <person name="Schlenke T."/>
            <person name="Schwartz R."/>
            <person name="Segarra C."/>
            <person name="Singh R.S."/>
            <person name="Sirot L."/>
            <person name="Sirota M."/>
            <person name="Sisneros N.B."/>
            <person name="Smith C.D."/>
            <person name="Smith T.F."/>
            <person name="Spieth J."/>
            <person name="Stage D.E."/>
            <person name="Stark A."/>
            <person name="Stephan W."/>
            <person name="Strausberg R.L."/>
            <person name="Strempel S."/>
            <person name="Sturgill D."/>
            <person name="Sutton G."/>
            <person name="Sutton G.G."/>
            <person name="Tao W."/>
            <person name="Teichmann S."/>
            <person name="Tobari Y.N."/>
            <person name="Tomimura Y."/>
            <person name="Tsolas J.M."/>
            <person name="Valente V.L."/>
            <person name="Venter E."/>
            <person name="Venter J.C."/>
            <person name="Vicario S."/>
            <person name="Vieira F.G."/>
            <person name="Vilella A.J."/>
            <person name="Villasante A."/>
            <person name="Walenz B."/>
            <person name="Wang J."/>
            <person name="Wasserman M."/>
            <person name="Watts T."/>
            <person name="Wilson D."/>
            <person name="Wilson R.K."/>
            <person name="Wing R.A."/>
            <person name="Wolfner M.F."/>
            <person name="Wong A."/>
            <person name="Wong G.K."/>
            <person name="Wu C.I."/>
            <person name="Wu G."/>
            <person name="Yamamoto D."/>
            <person name="Yang H.P."/>
            <person name="Yang S.P."/>
            <person name="Yorke J.A."/>
            <person name="Yoshida K."/>
            <person name="Zdobnov E."/>
            <person name="Zhang P."/>
            <person name="Zhang Y."/>
            <person name="Zimin A.V."/>
            <person name="Baldwin J."/>
            <person name="Abdouelleil A."/>
            <person name="Abdulkadir J."/>
            <person name="Abebe A."/>
            <person name="Abera B."/>
            <person name="Abreu J."/>
            <person name="Acer S.C."/>
            <person name="Aftuck L."/>
            <person name="Alexander A."/>
            <person name="An P."/>
            <person name="Anderson E."/>
            <person name="Anderson S."/>
            <person name="Arachi H."/>
            <person name="Azer M."/>
            <person name="Bachantsang P."/>
            <person name="Barry A."/>
            <person name="Bayul T."/>
            <person name="Berlin A."/>
            <person name="Bessette D."/>
            <person name="Bloom T."/>
            <person name="Blye J."/>
            <person name="Boguslavskiy L."/>
            <person name="Bonnet C."/>
            <person name="Boukhgalter B."/>
            <person name="Bourzgui I."/>
            <person name="Brown A."/>
            <person name="Cahill P."/>
            <person name="Channer S."/>
            <person name="Cheshatsang Y."/>
            <person name="Chuda L."/>
            <person name="Citroen M."/>
            <person name="Collymore A."/>
            <person name="Cooke P."/>
            <person name="Costello M."/>
            <person name="D'Aco K."/>
            <person name="Daza R."/>
            <person name="De Haan G."/>
            <person name="DeGray S."/>
            <person name="DeMaso C."/>
            <person name="Dhargay N."/>
            <person name="Dooley K."/>
            <person name="Dooley E."/>
            <person name="Doricent M."/>
            <person name="Dorje P."/>
            <person name="Dorjee K."/>
            <person name="Dupes A."/>
            <person name="Elong R."/>
            <person name="Falk J."/>
            <person name="Farina A."/>
            <person name="Faro S."/>
            <person name="Ferguson D."/>
            <person name="Fisher S."/>
            <person name="Foley C.D."/>
            <person name="Franke A."/>
            <person name="Friedrich D."/>
            <person name="Gadbois L."/>
            <person name="Gearin G."/>
            <person name="Gearin C.R."/>
            <person name="Giannoukos G."/>
            <person name="Goode T."/>
            <person name="Graham J."/>
            <person name="Grandbois E."/>
            <person name="Grewal S."/>
            <person name="Gyaltsen K."/>
            <person name="Hafez N."/>
            <person name="Hagos B."/>
            <person name="Hall J."/>
            <person name="Henson C."/>
            <person name="Hollinger A."/>
            <person name="Honan T."/>
            <person name="Huard M.D."/>
            <person name="Hughes L."/>
            <person name="Hurhula B."/>
            <person name="Husby M.E."/>
            <person name="Kamat A."/>
            <person name="Kanga B."/>
            <person name="Kashin S."/>
            <person name="Khazanovich D."/>
            <person name="Kisner P."/>
            <person name="Lance K."/>
            <person name="Lara M."/>
            <person name="Lee W."/>
            <person name="Lennon N."/>
            <person name="Letendre F."/>
            <person name="LeVine R."/>
            <person name="Lipovsky A."/>
            <person name="Liu X."/>
            <person name="Liu J."/>
            <person name="Liu S."/>
            <person name="Lokyitsang T."/>
            <person name="Lokyitsang Y."/>
            <person name="Lubonja R."/>
            <person name="Lui A."/>
            <person name="MacDonald P."/>
            <person name="Magnisalis V."/>
            <person name="Maru K."/>
            <person name="Matthews C."/>
            <person name="McCusker W."/>
            <person name="McDonough S."/>
            <person name="Mehta T."/>
            <person name="Meldrim J."/>
            <person name="Meneus L."/>
            <person name="Mihai O."/>
            <person name="Mihalev A."/>
            <person name="Mihova T."/>
            <person name="Mittelman R."/>
            <person name="Mlenga V."/>
            <person name="Montmayeur A."/>
            <person name="Mulrain L."/>
            <person name="Navidi A."/>
            <person name="Naylor J."/>
            <person name="Negash T."/>
            <person name="Nguyen T."/>
            <person name="Nguyen N."/>
            <person name="Nicol R."/>
            <person name="Norbu C."/>
            <person name="Norbu N."/>
            <person name="Novod N."/>
            <person name="O'Neill B."/>
            <person name="Osman S."/>
            <person name="Markiewicz E."/>
            <person name="Oyono O.L."/>
            <person name="Patti C."/>
            <person name="Phunkhang P."/>
            <person name="Pierre F."/>
            <person name="Priest M."/>
            <person name="Raghuraman S."/>
            <person name="Rege F."/>
            <person name="Reyes R."/>
            <person name="Rise C."/>
            <person name="Rogov P."/>
            <person name="Ross K."/>
            <person name="Ryan E."/>
            <person name="Settipalli S."/>
            <person name="Shea T."/>
            <person name="Sherpa N."/>
            <person name="Shi L."/>
            <person name="Shih D."/>
            <person name="Sparrow T."/>
            <person name="Spaulding J."/>
            <person name="Stalker J."/>
            <person name="Stange-Thomann N."/>
            <person name="Stavropoulos S."/>
            <person name="Stone C."/>
            <person name="Strader C."/>
            <person name="Tesfaye S."/>
            <person name="Thomson T."/>
            <person name="Thoulutsang Y."/>
            <person name="Thoulutsang D."/>
            <person name="Topham K."/>
            <person name="Topping I."/>
            <person name="Tsamla T."/>
            <person name="Vassiliev H."/>
            <person name="Vo A."/>
            <person name="Wangchuk T."/>
            <person name="Wangdi T."/>
            <person name="Weiand M."/>
            <person name="Wilkinson J."/>
            <person name="Wilson A."/>
            <person name="Yadav S."/>
            <person name="Young G."/>
            <person name="Yu Q."/>
            <person name="Zembek L."/>
            <person name="Zhong D."/>
            <person name="Zimmer A."/>
            <person name="Zwirko Z."/>
            <person name="Jaffe D.B."/>
            <person name="Alvarez P."/>
            <person name="Brockman W."/>
            <person name="Butler J."/>
            <person name="Chin C."/>
            <person name="Gnerre S."/>
            <person name="Grabherr M."/>
            <person name="Kleber M."/>
            <person name="Mauceli E."/>
            <person name="MacCallum I."/>
        </authorList>
    </citation>
    <scope>NUCLEOTIDE SEQUENCE [LARGE SCALE GENOMIC DNA]</scope>
    <source>
        <strain evidence="3">Tucson 14030-0811.24</strain>
    </source>
</reference>
<dbReference type="SUPFAM" id="SSF57625">
    <property type="entry name" value="Invertebrate chitin-binding proteins"/>
    <property type="match status" value="1"/>
</dbReference>
<dbReference type="STRING" id="7260.B4NA30"/>
<dbReference type="OMA" id="DATSYWK"/>
<keyword evidence="1" id="KW-0732">Signal</keyword>
<sequence>MKLQLALCFVLSVVAYNLVHAYDKDGQPGCKTQEELDIGTFRDNWDPTSYWKCEVLNEAASRIKCPSEMGYLDSVKECVDWESWNWEEPVEPISEPEDE</sequence>
<dbReference type="OrthoDB" id="7880675at2759"/>
<dbReference type="FunCoup" id="B4NA30">
    <property type="interactions" value="2"/>
</dbReference>
<evidence type="ECO:0008006" key="4">
    <source>
        <dbReference type="Google" id="ProtNLM"/>
    </source>
</evidence>
<evidence type="ECO:0000256" key="1">
    <source>
        <dbReference type="SAM" id="SignalP"/>
    </source>
</evidence>
<organism evidence="2 3">
    <name type="scientific">Drosophila willistoni</name>
    <name type="common">Fruit fly</name>
    <dbReference type="NCBI Taxonomy" id="7260"/>
    <lineage>
        <taxon>Eukaryota</taxon>
        <taxon>Metazoa</taxon>
        <taxon>Ecdysozoa</taxon>
        <taxon>Arthropoda</taxon>
        <taxon>Hexapoda</taxon>
        <taxon>Insecta</taxon>
        <taxon>Pterygota</taxon>
        <taxon>Neoptera</taxon>
        <taxon>Endopterygota</taxon>
        <taxon>Diptera</taxon>
        <taxon>Brachycera</taxon>
        <taxon>Muscomorpha</taxon>
        <taxon>Ephydroidea</taxon>
        <taxon>Drosophilidae</taxon>
        <taxon>Drosophila</taxon>
        <taxon>Sophophora</taxon>
    </lineage>
</organism>
<dbReference type="KEGG" id="dwi:6647713"/>
<keyword evidence="3" id="KW-1185">Reference proteome</keyword>